<reference evidence="13 14" key="1">
    <citation type="journal article" date="2020" name="Front. Microbiol.">
        <title>Single-cell genomics of novel Actinobacteria with the Wood-Ljungdahl pathway discovered in a serpentinizing system.</title>
        <authorList>
            <person name="Merino N."/>
            <person name="Kawai M."/>
            <person name="Boyd E.S."/>
            <person name="Colman D.R."/>
            <person name="McGlynn S.E."/>
            <person name="Nealson K.H."/>
            <person name="Kurokawa K."/>
            <person name="Hongoh Y."/>
        </authorList>
    </citation>
    <scope>NUCLEOTIDE SEQUENCE [LARGE SCALE GENOMIC DNA]</scope>
    <source>
        <strain evidence="11 13">S42</strain>
        <strain evidence="12 14">S47</strain>
    </source>
</reference>
<keyword evidence="5" id="KW-0963">Cytoplasm</keyword>
<dbReference type="PANTHER" id="PTHR23420">
    <property type="entry name" value="ADENOSYLHOMOCYSTEINASE"/>
    <property type="match status" value="1"/>
</dbReference>
<dbReference type="SUPFAM" id="SSF52283">
    <property type="entry name" value="Formate/glycerate dehydrogenase catalytic domain-like"/>
    <property type="match status" value="1"/>
</dbReference>
<comment type="catalytic activity">
    <reaction evidence="5 8">
        <text>S-adenosyl-L-homocysteine + H2O = L-homocysteine + adenosine</text>
        <dbReference type="Rhea" id="RHEA:21708"/>
        <dbReference type="ChEBI" id="CHEBI:15377"/>
        <dbReference type="ChEBI" id="CHEBI:16335"/>
        <dbReference type="ChEBI" id="CHEBI:57856"/>
        <dbReference type="ChEBI" id="CHEBI:58199"/>
        <dbReference type="EC" id="3.13.2.1"/>
    </reaction>
</comment>
<evidence type="ECO:0000256" key="5">
    <source>
        <dbReference type="HAMAP-Rule" id="MF_00563"/>
    </source>
</evidence>
<feature type="binding site" evidence="5 7">
    <location>
        <position position="235"/>
    </location>
    <ligand>
        <name>NAD(+)</name>
        <dbReference type="ChEBI" id="CHEBI:57540"/>
    </ligand>
</feature>
<dbReference type="EC" id="3.13.2.1" evidence="5"/>
<dbReference type="InterPro" id="IPR015878">
    <property type="entry name" value="Ado_hCys_hydrolase_NAD-bd"/>
</dbReference>
<keyword evidence="4 5" id="KW-0520">NAD</keyword>
<evidence type="ECO:0000313" key="11">
    <source>
        <dbReference type="EMBL" id="GFP32109.1"/>
    </source>
</evidence>
<dbReference type="EMBL" id="BLSA01000033">
    <property type="protein sequence ID" value="GFP32109.1"/>
    <property type="molecule type" value="Genomic_DNA"/>
</dbReference>
<protein>
    <recommendedName>
        <fullName evidence="5">Adenosylhomocysteinase</fullName>
        <ecNumber evidence="5">3.13.2.1</ecNumber>
    </recommendedName>
    <alternativeName>
        <fullName evidence="5">S-adenosyl-L-homocysteine hydrolase</fullName>
        <shortName evidence="5">AdoHcyase</shortName>
    </alternativeName>
</protein>
<dbReference type="PIRSF" id="PIRSF001109">
    <property type="entry name" value="Ad_hcy_hydrolase"/>
    <property type="match status" value="1"/>
</dbReference>
<dbReference type="AlphaFoldDB" id="A0A6V8PHG8"/>
<dbReference type="Gene3D" id="3.40.50.720">
    <property type="entry name" value="NAD(P)-binding Rossmann-like Domain"/>
    <property type="match status" value="1"/>
</dbReference>
<dbReference type="SMART" id="SM00997">
    <property type="entry name" value="AdoHcyase_NAD"/>
    <property type="match status" value="1"/>
</dbReference>
<dbReference type="Pfam" id="PF05221">
    <property type="entry name" value="AdoHcyase"/>
    <property type="match status" value="2"/>
</dbReference>
<comment type="pathway">
    <text evidence="5 8">Amino-acid biosynthesis; L-homocysteine biosynthesis; L-homocysteine from S-adenosyl-L-homocysteine: step 1/1.</text>
</comment>
<feature type="binding site" evidence="7">
    <location>
        <begin position="214"/>
        <end position="219"/>
    </location>
    <ligand>
        <name>NAD(+)</name>
        <dbReference type="ChEBI" id="CHEBI:57540"/>
    </ligand>
</feature>
<keyword evidence="2 5" id="KW-0554">One-carbon metabolism</keyword>
<evidence type="ECO:0000256" key="8">
    <source>
        <dbReference type="RuleBase" id="RU000548"/>
    </source>
</evidence>
<dbReference type="NCBIfam" id="TIGR00936">
    <property type="entry name" value="ahcY"/>
    <property type="match status" value="1"/>
</dbReference>
<dbReference type="SMART" id="SM00996">
    <property type="entry name" value="AdoHcyase"/>
    <property type="match status" value="1"/>
</dbReference>
<dbReference type="Proteomes" id="UP000569018">
    <property type="component" value="Unassembled WGS sequence"/>
</dbReference>
<evidence type="ECO:0000256" key="9">
    <source>
        <dbReference type="RuleBase" id="RU004166"/>
    </source>
</evidence>
<dbReference type="GO" id="GO:0071269">
    <property type="term" value="P:L-homocysteine biosynthetic process"/>
    <property type="evidence" value="ECO:0007669"/>
    <property type="project" value="UniProtKB-UniRule"/>
</dbReference>
<sequence>MSQKFSSLAEEGRLRTEWAEMHMPVLRLIRERFEKEKPLKGVKIGACLHVTTETANLMKTLVAGGAEVALCASNPLSTKDDVVAHLVEHEKMKVYARYGESREEYYEHIDKVLDIGPNITLDDGADLISTIHAKRQDLIANIYGGVEETTTGVIRLRNMAEKGVLKYPIIAANDAATKHLFDNRHGTGQNTLDGIMRATNILIAGKIFVVCGYGWCGRGVAMRAHGMGANVVVIEVDPIKALEAVMDGFRVMPIAEAARLGDIFVTVTGNKWAINREHIATMKDGAILANNGHFDVEIDVVRLKEMALSQRRIRQHVVEYTLPSGNRIYLLAEGRLVGQTAAEAHPAEIMDMSFAIQALAAEYLLKEHGSLENKVYLIPQEVDHSIARLKLKSMGIEMDELTEEQKEYLSSWTVGT</sequence>
<evidence type="ECO:0000256" key="1">
    <source>
        <dbReference type="ARBA" id="ARBA00007122"/>
    </source>
</evidence>
<proteinExistence type="inferred from homology"/>
<dbReference type="CDD" id="cd00401">
    <property type="entry name" value="SAHH"/>
    <property type="match status" value="1"/>
</dbReference>
<dbReference type="InterPro" id="IPR036291">
    <property type="entry name" value="NAD(P)-bd_dom_sf"/>
</dbReference>
<feature type="domain" description="S-adenosyl-L-homocysteine hydrolase NAD binding" evidence="10">
    <location>
        <begin position="183"/>
        <end position="344"/>
    </location>
</feature>
<evidence type="ECO:0000256" key="4">
    <source>
        <dbReference type="ARBA" id="ARBA00023027"/>
    </source>
</evidence>
<feature type="binding site" evidence="5 6">
    <location>
        <position position="178"/>
    </location>
    <ligand>
        <name>substrate</name>
    </ligand>
</feature>
<organism evidence="11 13">
    <name type="scientific">Candidatus Hakubella thermalkaliphila</name>
    <dbReference type="NCBI Taxonomy" id="2754717"/>
    <lineage>
        <taxon>Bacteria</taxon>
        <taxon>Bacillati</taxon>
        <taxon>Actinomycetota</taxon>
        <taxon>Actinomycetota incertae sedis</taxon>
        <taxon>Candidatus Hakubellales</taxon>
        <taxon>Candidatus Hakubellaceae</taxon>
        <taxon>Candidatus Hakubella</taxon>
    </lineage>
</organism>
<dbReference type="InterPro" id="IPR042172">
    <property type="entry name" value="Adenosylhomocyst_ase-like_sf"/>
</dbReference>
<keyword evidence="3 5" id="KW-0378">Hydrolase</keyword>
<dbReference type="InterPro" id="IPR020082">
    <property type="entry name" value="S-Ado-L-homoCys_hydrolase_CS"/>
</dbReference>
<feature type="binding site" evidence="5">
    <location>
        <begin position="212"/>
        <end position="217"/>
    </location>
    <ligand>
        <name>NAD(+)</name>
        <dbReference type="ChEBI" id="CHEBI:57540"/>
    </ligand>
</feature>
<dbReference type="GO" id="GO:0004013">
    <property type="term" value="F:adenosylhomocysteinase activity"/>
    <property type="evidence" value="ECO:0007669"/>
    <property type="project" value="UniProtKB-UniRule"/>
</dbReference>
<evidence type="ECO:0000256" key="3">
    <source>
        <dbReference type="ARBA" id="ARBA00022801"/>
    </source>
</evidence>
<dbReference type="HAMAP" id="MF_00563">
    <property type="entry name" value="AdoHcyase"/>
    <property type="match status" value="1"/>
</dbReference>
<feature type="binding site" evidence="5">
    <location>
        <position position="270"/>
    </location>
    <ligand>
        <name>NAD(+)</name>
        <dbReference type="ChEBI" id="CHEBI:57540"/>
    </ligand>
</feature>
<dbReference type="FunFam" id="3.40.50.720:FF:000004">
    <property type="entry name" value="Adenosylhomocysteinase"/>
    <property type="match status" value="1"/>
</dbReference>
<dbReference type="GO" id="GO:0005829">
    <property type="term" value="C:cytosol"/>
    <property type="evidence" value="ECO:0007669"/>
    <property type="project" value="TreeGrafter"/>
</dbReference>
<evidence type="ECO:0000256" key="2">
    <source>
        <dbReference type="ARBA" id="ARBA00022563"/>
    </source>
</evidence>
<feature type="binding site" evidence="5 6">
    <location>
        <position position="182"/>
    </location>
    <ligand>
        <name>substrate</name>
    </ligand>
</feature>
<name>A0A6V8PHG8_9ACTN</name>
<dbReference type="Gene3D" id="3.40.50.1480">
    <property type="entry name" value="Adenosylhomocysteinase-like"/>
    <property type="match status" value="1"/>
</dbReference>
<evidence type="ECO:0000313" key="12">
    <source>
        <dbReference type="EMBL" id="GFP38587.1"/>
    </source>
</evidence>
<feature type="binding site" evidence="5 6">
    <location>
        <position position="51"/>
    </location>
    <ligand>
        <name>substrate</name>
    </ligand>
</feature>
<evidence type="ECO:0000259" key="10">
    <source>
        <dbReference type="SMART" id="SM00997"/>
    </source>
</evidence>
<comment type="caution">
    <text evidence="11">The sequence shown here is derived from an EMBL/GenBank/DDBJ whole genome shotgun (WGS) entry which is preliminary data.</text>
</comment>
<evidence type="ECO:0000256" key="6">
    <source>
        <dbReference type="PIRSR" id="PIRSR001109-1"/>
    </source>
</evidence>
<dbReference type="PROSITE" id="PS00739">
    <property type="entry name" value="ADOHCYASE_2"/>
    <property type="match status" value="1"/>
</dbReference>
<evidence type="ECO:0000256" key="7">
    <source>
        <dbReference type="PIRSR" id="PIRSR001109-2"/>
    </source>
</evidence>
<comment type="similarity">
    <text evidence="1 5 9">Belongs to the adenosylhomocysteinase family.</text>
</comment>
<comment type="function">
    <text evidence="5">May play a key role in the regulation of the intracellular concentration of adenosylhomocysteine.</text>
</comment>
<comment type="cofactor">
    <cofactor evidence="5 7 8">
        <name>NAD(+)</name>
        <dbReference type="ChEBI" id="CHEBI:57540"/>
    </cofactor>
    <text evidence="5 7 8">Binds 1 NAD(+) per subunit.</text>
</comment>
<feature type="binding site" evidence="5 7">
    <location>
        <begin position="149"/>
        <end position="151"/>
    </location>
    <ligand>
        <name>NAD(+)</name>
        <dbReference type="ChEBI" id="CHEBI:57540"/>
    </ligand>
</feature>
<dbReference type="Proteomes" id="UP000568877">
    <property type="component" value="Unassembled WGS sequence"/>
</dbReference>
<comment type="subcellular location">
    <subcellularLocation>
        <location evidence="5">Cytoplasm</location>
    </subcellularLocation>
</comment>
<dbReference type="Pfam" id="PF00670">
    <property type="entry name" value="AdoHcyase_NAD"/>
    <property type="match status" value="1"/>
</dbReference>
<accession>A0A6V8PHG8</accession>
<comment type="caution">
    <text evidence="5">Lacks conserved residue(s) required for the propagation of feature annotation.</text>
</comment>
<dbReference type="SUPFAM" id="SSF51735">
    <property type="entry name" value="NAD(P)-binding Rossmann-fold domains"/>
    <property type="match status" value="1"/>
</dbReference>
<dbReference type="EMBL" id="BLSD01000008">
    <property type="protein sequence ID" value="GFP38587.1"/>
    <property type="molecule type" value="Genomic_DNA"/>
</dbReference>
<dbReference type="RefSeq" id="WP_176235313.1">
    <property type="nucleotide sequence ID" value="NZ_BLSD01000008.1"/>
</dbReference>
<feature type="binding site" evidence="5 6">
    <location>
        <position position="148"/>
    </location>
    <ligand>
        <name>substrate</name>
    </ligand>
</feature>
<dbReference type="GO" id="GO:0033353">
    <property type="term" value="P:S-adenosylmethionine cycle"/>
    <property type="evidence" value="ECO:0007669"/>
    <property type="project" value="TreeGrafter"/>
</dbReference>
<dbReference type="UniPathway" id="UPA00314">
    <property type="reaction ID" value="UER00076"/>
</dbReference>
<feature type="binding site" evidence="5">
    <location>
        <position position="183"/>
    </location>
    <ligand>
        <name>NAD(+)</name>
        <dbReference type="ChEBI" id="CHEBI:57540"/>
    </ligand>
</feature>
<evidence type="ECO:0000313" key="14">
    <source>
        <dbReference type="Proteomes" id="UP000569018"/>
    </source>
</evidence>
<gene>
    <name evidence="5" type="primary">ahcY</name>
    <name evidence="11" type="ORF">HKBW3S42_00414</name>
    <name evidence="12" type="ORF">HKBW3S47_00288</name>
</gene>
<feature type="binding site" evidence="5 6">
    <location>
        <position position="123"/>
    </location>
    <ligand>
        <name>substrate</name>
    </ligand>
</feature>
<feature type="binding site" evidence="7">
    <location>
        <position position="345"/>
    </location>
    <ligand>
        <name>NAD(+)</name>
        <dbReference type="ChEBI" id="CHEBI:57540"/>
    </ligand>
</feature>
<evidence type="ECO:0000313" key="13">
    <source>
        <dbReference type="Proteomes" id="UP000568877"/>
    </source>
</evidence>
<dbReference type="PANTHER" id="PTHR23420:SF0">
    <property type="entry name" value="ADENOSYLHOMOCYSTEINASE"/>
    <property type="match status" value="1"/>
</dbReference>
<dbReference type="InterPro" id="IPR000043">
    <property type="entry name" value="Adenosylhomocysteinase-like"/>
</dbReference>
<dbReference type="NCBIfam" id="NF004005">
    <property type="entry name" value="PRK05476.2-3"/>
    <property type="match status" value="1"/>
</dbReference>
<dbReference type="GO" id="GO:0006730">
    <property type="term" value="P:one-carbon metabolic process"/>
    <property type="evidence" value="ECO:0007669"/>
    <property type="project" value="UniProtKB-UniRule"/>
</dbReference>